<organism evidence="2 3">
    <name type="scientific">Rhizophagus irregularis (strain DAOM 181602 / DAOM 197198 / MUCL 43194)</name>
    <name type="common">Arbuscular mycorrhizal fungus</name>
    <name type="synonym">Glomus intraradices</name>
    <dbReference type="NCBI Taxonomy" id="747089"/>
    <lineage>
        <taxon>Eukaryota</taxon>
        <taxon>Fungi</taxon>
        <taxon>Fungi incertae sedis</taxon>
        <taxon>Mucoromycota</taxon>
        <taxon>Glomeromycotina</taxon>
        <taxon>Glomeromycetes</taxon>
        <taxon>Glomerales</taxon>
        <taxon>Glomeraceae</taxon>
        <taxon>Rhizophagus</taxon>
    </lineage>
</organism>
<gene>
    <name evidence="2" type="ORF">GLOIN_2v1730769</name>
</gene>
<proteinExistence type="predicted"/>
<protein>
    <submittedName>
        <fullName evidence="2">Uncharacterized protein</fullName>
    </submittedName>
</protein>
<evidence type="ECO:0000313" key="2">
    <source>
        <dbReference type="EMBL" id="POG58440.1"/>
    </source>
</evidence>
<feature type="transmembrane region" description="Helical" evidence="1">
    <location>
        <begin position="41"/>
        <end position="59"/>
    </location>
</feature>
<keyword evidence="1" id="KW-1133">Transmembrane helix</keyword>
<accession>A0A2P4NZ81</accession>
<keyword evidence="1" id="KW-0472">Membrane</keyword>
<feature type="non-terminal residue" evidence="2">
    <location>
        <position position="60"/>
    </location>
</feature>
<reference evidence="2 3" key="2">
    <citation type="journal article" date="2018" name="New Phytol.">
        <title>High intraspecific genome diversity in the model arbuscular mycorrhizal symbiont Rhizophagus irregularis.</title>
        <authorList>
            <person name="Chen E.C.H."/>
            <person name="Morin E."/>
            <person name="Beaudet D."/>
            <person name="Noel J."/>
            <person name="Yildirir G."/>
            <person name="Ndikumana S."/>
            <person name="Charron P."/>
            <person name="St-Onge C."/>
            <person name="Giorgi J."/>
            <person name="Kruger M."/>
            <person name="Marton T."/>
            <person name="Ropars J."/>
            <person name="Grigoriev I.V."/>
            <person name="Hainaut M."/>
            <person name="Henrissat B."/>
            <person name="Roux C."/>
            <person name="Martin F."/>
            <person name="Corradi N."/>
        </authorList>
    </citation>
    <scope>NUCLEOTIDE SEQUENCE [LARGE SCALE GENOMIC DNA]</scope>
    <source>
        <strain evidence="2 3">DAOM 197198</strain>
    </source>
</reference>
<evidence type="ECO:0000313" key="3">
    <source>
        <dbReference type="Proteomes" id="UP000018888"/>
    </source>
</evidence>
<keyword evidence="3" id="KW-1185">Reference proteome</keyword>
<reference evidence="2 3" key="1">
    <citation type="journal article" date="2013" name="Proc. Natl. Acad. Sci. U.S.A.">
        <title>Genome of an arbuscular mycorrhizal fungus provides insight into the oldest plant symbiosis.</title>
        <authorList>
            <person name="Tisserant E."/>
            <person name="Malbreil M."/>
            <person name="Kuo A."/>
            <person name="Kohler A."/>
            <person name="Symeonidi A."/>
            <person name="Balestrini R."/>
            <person name="Charron P."/>
            <person name="Duensing N."/>
            <person name="Frei Dit Frey N."/>
            <person name="Gianinazzi-Pearson V."/>
            <person name="Gilbert L.B."/>
            <person name="Handa Y."/>
            <person name="Herr J.R."/>
            <person name="Hijri M."/>
            <person name="Koul R."/>
            <person name="Kawaguchi M."/>
            <person name="Krajinski F."/>
            <person name="Lammers P.J."/>
            <person name="Masclaux F.G."/>
            <person name="Murat C."/>
            <person name="Morin E."/>
            <person name="Ndikumana S."/>
            <person name="Pagni M."/>
            <person name="Petitpierre D."/>
            <person name="Requena N."/>
            <person name="Rosikiewicz P."/>
            <person name="Riley R."/>
            <person name="Saito K."/>
            <person name="San Clemente H."/>
            <person name="Shapiro H."/>
            <person name="van Tuinen D."/>
            <person name="Becard G."/>
            <person name="Bonfante P."/>
            <person name="Paszkowski U."/>
            <person name="Shachar-Hill Y.Y."/>
            <person name="Tuskan G.A."/>
            <person name="Young P.W."/>
            <person name="Sanders I.R."/>
            <person name="Henrissat B."/>
            <person name="Rensing S.A."/>
            <person name="Grigoriev I.V."/>
            <person name="Corradi N."/>
            <person name="Roux C."/>
            <person name="Martin F."/>
        </authorList>
    </citation>
    <scope>NUCLEOTIDE SEQUENCE [LARGE SCALE GENOMIC DNA]</scope>
    <source>
        <strain evidence="2 3">DAOM 197198</strain>
    </source>
</reference>
<feature type="transmembrane region" description="Helical" evidence="1">
    <location>
        <begin position="12"/>
        <end position="29"/>
    </location>
</feature>
<comment type="caution">
    <text evidence="2">The sequence shown here is derived from an EMBL/GenBank/DDBJ whole genome shotgun (WGS) entry which is preliminary data.</text>
</comment>
<dbReference type="AlphaFoldDB" id="A0A2P4NZ81"/>
<sequence length="60" mass="7529">MFLYFDFFNETYINVLFFYFLGSTVLERIEFNILKIYTLKCFFILIFLTKRLLTLHFFLF</sequence>
<keyword evidence="1" id="KW-0812">Transmembrane</keyword>
<name>A0A2P4NZ81_RHIID</name>
<dbReference type="EMBL" id="AUPC02000531">
    <property type="protein sequence ID" value="POG58440.1"/>
    <property type="molecule type" value="Genomic_DNA"/>
</dbReference>
<evidence type="ECO:0000256" key="1">
    <source>
        <dbReference type="SAM" id="Phobius"/>
    </source>
</evidence>
<dbReference type="Proteomes" id="UP000018888">
    <property type="component" value="Unassembled WGS sequence"/>
</dbReference>